<comment type="subcellular location">
    <subcellularLocation>
        <location evidence="1">Mitochondrion</location>
    </subcellularLocation>
</comment>
<dbReference type="EMBL" id="JAGHQM010001662">
    <property type="protein sequence ID" value="KAH0552987.1"/>
    <property type="molecule type" value="Genomic_DNA"/>
</dbReference>
<evidence type="ECO:0000256" key="1">
    <source>
        <dbReference type="RuleBase" id="RU365099"/>
    </source>
</evidence>
<comment type="caution">
    <text evidence="2">The sequence shown here is derived from an EMBL/GenBank/DDBJ whole genome shotgun (WGS) entry which is preliminary data.</text>
</comment>
<dbReference type="GO" id="GO:0005739">
    <property type="term" value="C:mitochondrion"/>
    <property type="evidence" value="ECO:0007669"/>
    <property type="project" value="UniProtKB-SubCell"/>
</dbReference>
<organism evidence="2 3">
    <name type="scientific">Trichoglossum hirsutum</name>
    <dbReference type="NCBI Taxonomy" id="265104"/>
    <lineage>
        <taxon>Eukaryota</taxon>
        <taxon>Fungi</taxon>
        <taxon>Dikarya</taxon>
        <taxon>Ascomycota</taxon>
        <taxon>Pezizomycotina</taxon>
        <taxon>Geoglossomycetes</taxon>
        <taxon>Geoglossales</taxon>
        <taxon>Geoglossaceae</taxon>
        <taxon>Trichoglossum</taxon>
    </lineage>
</organism>
<name>A0A9P8L5B0_9PEZI</name>
<gene>
    <name evidence="1" type="primary">AIM41</name>
    <name evidence="2" type="ORF">GP486_006816</name>
</gene>
<keyword evidence="1" id="KW-0496">Mitochondrion</keyword>
<comment type="similarity">
    <text evidence="1">Belongs to the AIM41 family.</text>
</comment>
<accession>A0A9P8L5B0</accession>
<evidence type="ECO:0000313" key="3">
    <source>
        <dbReference type="Proteomes" id="UP000750711"/>
    </source>
</evidence>
<dbReference type="PANTHER" id="PTHR28055:SF1">
    <property type="entry name" value="ALTERED INHERITANCE OF MITOCHONDRIA PROTEIN 41, MITOCHONDRIAL"/>
    <property type="match status" value="1"/>
</dbReference>
<protein>
    <recommendedName>
        <fullName evidence="1">Altered inheritance of mitochondria protein 41</fullName>
    </recommendedName>
</protein>
<reference evidence="2" key="1">
    <citation type="submission" date="2021-03" db="EMBL/GenBank/DDBJ databases">
        <title>Comparative genomics and phylogenomic investigation of the class Geoglossomycetes provide insights into ecological specialization and systematics.</title>
        <authorList>
            <person name="Melie T."/>
            <person name="Pirro S."/>
            <person name="Miller A.N."/>
            <person name="Quandt A."/>
        </authorList>
    </citation>
    <scope>NUCLEOTIDE SEQUENCE</scope>
    <source>
        <strain evidence="2">CAQ_001_2017</strain>
    </source>
</reference>
<dbReference type="InterPro" id="IPR019004">
    <property type="entry name" value="YqeY/Aim41"/>
</dbReference>
<dbReference type="SUPFAM" id="SSF89095">
    <property type="entry name" value="GatB/YqeY motif"/>
    <property type="match status" value="1"/>
</dbReference>
<dbReference type="PANTHER" id="PTHR28055">
    <property type="entry name" value="ALTERED INHERITANCE OF MITOCHONDRIA PROTEIN 41, MITOCHONDRIAL"/>
    <property type="match status" value="1"/>
</dbReference>
<dbReference type="Proteomes" id="UP000750711">
    <property type="component" value="Unassembled WGS sequence"/>
</dbReference>
<evidence type="ECO:0000313" key="2">
    <source>
        <dbReference type="EMBL" id="KAH0552987.1"/>
    </source>
</evidence>
<dbReference type="InterPro" id="IPR042184">
    <property type="entry name" value="YqeY/Aim41_N"/>
</dbReference>
<dbReference type="AlphaFoldDB" id="A0A9P8L5B0"/>
<proteinExistence type="inferred from homology"/>
<dbReference type="Gene3D" id="1.10.1510.10">
    <property type="entry name" value="Uncharacterised protein YqeY/AIM41 PF09424, N-terminal domain"/>
    <property type="match status" value="1"/>
</dbReference>
<dbReference type="GO" id="GO:0016884">
    <property type="term" value="F:carbon-nitrogen ligase activity, with glutamine as amido-N-donor"/>
    <property type="evidence" value="ECO:0007669"/>
    <property type="project" value="UniProtKB-UniRule"/>
</dbReference>
<keyword evidence="3" id="KW-1185">Reference proteome</keyword>
<dbReference type="Pfam" id="PF09424">
    <property type="entry name" value="YqeY"/>
    <property type="match status" value="1"/>
</dbReference>
<sequence>MRTKDANRLSVLRGILAEVTNLSKTNSPIKKDIQLLALLRKRAAATKIAADQFKTQHRPDLAEKEELQGEILEGYMGKVEVVGEAEIRRAVERMVEGLKSNRERVDIGVVLKRVLGEGGELGAMPVDRGDVARVVKEVILAAK</sequence>
<dbReference type="InterPro" id="IPR003789">
    <property type="entry name" value="Asn/Gln_tRNA_amidoTrase-B-like"/>
</dbReference>